<reference evidence="4 5" key="1">
    <citation type="submission" date="2017-08" db="EMBL/GenBank/DDBJ databases">
        <title>Infants hospitalized years apart are colonized by the same room-sourced microbial strains.</title>
        <authorList>
            <person name="Brooks B."/>
            <person name="Olm M.R."/>
            <person name="Firek B.A."/>
            <person name="Baker R."/>
            <person name="Thomas B.C."/>
            <person name="Morowitz M.J."/>
            <person name="Banfield J.F."/>
        </authorList>
    </citation>
    <scope>NUCLEOTIDE SEQUENCE [LARGE SCALE GENOMIC DNA]</scope>
    <source>
        <strain evidence="4">S2_006_000_R2_64</strain>
    </source>
</reference>
<evidence type="ECO:0000256" key="1">
    <source>
        <dbReference type="ARBA" id="ARBA00022679"/>
    </source>
</evidence>
<evidence type="ECO:0000256" key="2">
    <source>
        <dbReference type="ARBA" id="ARBA00023315"/>
    </source>
</evidence>
<keyword evidence="1" id="KW-0808">Transferase</keyword>
<evidence type="ECO:0000259" key="3">
    <source>
        <dbReference type="PROSITE" id="PS51186"/>
    </source>
</evidence>
<proteinExistence type="predicted"/>
<dbReference type="PROSITE" id="PS51186">
    <property type="entry name" value="GNAT"/>
    <property type="match status" value="1"/>
</dbReference>
<organism evidence="4 5">
    <name type="scientific">Micavibrio aeruginosavorus</name>
    <dbReference type="NCBI Taxonomy" id="349221"/>
    <lineage>
        <taxon>Bacteria</taxon>
        <taxon>Pseudomonadati</taxon>
        <taxon>Bdellovibrionota</taxon>
        <taxon>Bdellovibrionia</taxon>
        <taxon>Bdellovibrionales</taxon>
        <taxon>Pseudobdellovibrionaceae</taxon>
        <taxon>Micavibrio</taxon>
    </lineage>
</organism>
<dbReference type="SUPFAM" id="SSF55729">
    <property type="entry name" value="Acyl-CoA N-acyltransferases (Nat)"/>
    <property type="match status" value="1"/>
</dbReference>
<dbReference type="PANTHER" id="PTHR43800:SF1">
    <property type="entry name" value="PEPTIDYL-LYSINE N-ACETYLTRANSFERASE YJAB"/>
    <property type="match status" value="1"/>
</dbReference>
<dbReference type="GO" id="GO:0016747">
    <property type="term" value="F:acyltransferase activity, transferring groups other than amino-acyl groups"/>
    <property type="evidence" value="ECO:0007669"/>
    <property type="project" value="InterPro"/>
</dbReference>
<dbReference type="CDD" id="cd04301">
    <property type="entry name" value="NAT_SF"/>
    <property type="match status" value="1"/>
</dbReference>
<dbReference type="InterPro" id="IPR000182">
    <property type="entry name" value="GNAT_dom"/>
</dbReference>
<protein>
    <recommendedName>
        <fullName evidence="3">N-acetyltransferase domain-containing protein</fullName>
    </recommendedName>
</protein>
<sequence length="171" mass="19782">MQENNIVIRLATTDDVASLEAIEKSAARKFQKHLNIEDTGTTVPLEILIEAQAKNLLWVITHETDKIGFLCSRLVDKQPHIEEFSIDFTYQGNGYGREFLRFFINWAKNSGYKYISLTTDKIIPWNAPFYARYGFEKADPDENQSELSSVLLRDKTKNPIPENRIAMIYNF</sequence>
<name>A0A2W5HBI6_9BACT</name>
<dbReference type="AlphaFoldDB" id="A0A2W5HBI6"/>
<gene>
    <name evidence="4" type="ORF">DI586_06775</name>
</gene>
<dbReference type="PANTHER" id="PTHR43800">
    <property type="entry name" value="PEPTIDYL-LYSINE N-ACETYLTRANSFERASE YJAB"/>
    <property type="match status" value="1"/>
</dbReference>
<evidence type="ECO:0000313" key="5">
    <source>
        <dbReference type="Proteomes" id="UP000249739"/>
    </source>
</evidence>
<dbReference type="Pfam" id="PF13508">
    <property type="entry name" value="Acetyltransf_7"/>
    <property type="match status" value="1"/>
</dbReference>
<dbReference type="InterPro" id="IPR016181">
    <property type="entry name" value="Acyl_CoA_acyltransferase"/>
</dbReference>
<keyword evidence="2" id="KW-0012">Acyltransferase</keyword>
<dbReference type="Gene3D" id="3.40.630.30">
    <property type="match status" value="1"/>
</dbReference>
<accession>A0A2W5HBI6</accession>
<feature type="domain" description="N-acetyltransferase" evidence="3">
    <location>
        <begin position="6"/>
        <end position="157"/>
    </location>
</feature>
<comment type="caution">
    <text evidence="4">The sequence shown here is derived from an EMBL/GenBank/DDBJ whole genome shotgun (WGS) entry which is preliminary data.</text>
</comment>
<dbReference type="EMBL" id="QFOT01000068">
    <property type="protein sequence ID" value="PZP55456.1"/>
    <property type="molecule type" value="Genomic_DNA"/>
</dbReference>
<dbReference type="Proteomes" id="UP000249739">
    <property type="component" value="Unassembled WGS sequence"/>
</dbReference>
<evidence type="ECO:0000313" key="4">
    <source>
        <dbReference type="EMBL" id="PZP55456.1"/>
    </source>
</evidence>